<accession>A0A5C3LG60</accession>
<feature type="region of interest" description="Disordered" evidence="1">
    <location>
        <begin position="444"/>
        <end position="509"/>
    </location>
</feature>
<protein>
    <submittedName>
        <fullName evidence="2">Uncharacterized protein</fullName>
    </submittedName>
</protein>
<feature type="region of interest" description="Disordered" evidence="1">
    <location>
        <begin position="587"/>
        <end position="612"/>
    </location>
</feature>
<feature type="region of interest" description="Disordered" evidence="1">
    <location>
        <begin position="331"/>
        <end position="373"/>
    </location>
</feature>
<dbReference type="EMBL" id="ML210146">
    <property type="protein sequence ID" value="TFK30876.1"/>
    <property type="molecule type" value="Genomic_DNA"/>
</dbReference>
<feature type="compositionally biased region" description="Low complexity" evidence="1">
    <location>
        <begin position="497"/>
        <end position="506"/>
    </location>
</feature>
<feature type="compositionally biased region" description="Basic and acidic residues" evidence="1">
    <location>
        <begin position="462"/>
        <end position="471"/>
    </location>
</feature>
<dbReference type="Proteomes" id="UP000307440">
    <property type="component" value="Unassembled WGS sequence"/>
</dbReference>
<evidence type="ECO:0000313" key="3">
    <source>
        <dbReference type="Proteomes" id="UP000307440"/>
    </source>
</evidence>
<evidence type="ECO:0000313" key="2">
    <source>
        <dbReference type="EMBL" id="TFK30876.1"/>
    </source>
</evidence>
<sequence length="612" mass="66541">MLNAQKAAANSNKPGVLLPVGDKLGWDTVLEEYEEPVELKSVADSCVLAQSLKQSREKWLHHTFPKFQTKLRNKASSDIPEPLPHTIQTKGRCDIEIGPHIFPETIVYEVNYLQPPSRTPVATATHGWTPVSPYAGSYYYHPQAPNSNALPAAVPLPTPAPTSTSSGPAVAPPYGVAPTSTPASALPTSVGGLWGSVYSQSDPLQQEFISIANTAASTDPEFSSALQLAIAGTATQEQLKMLGERLKQYQAAAQQLSQAKQAVLSASLSTPQVQTTQYSYPYAVPVAPLPPVRPFDIVLEFRDTPGERLLFPRSPVSFEKSTTESEEWDLKVRLPFDKQTAETGSSKANEPEAKGKDKATAEEKGEDGEESKQEYRRAHLVLTNVPTAVVDTITRWIGSDDKAKEYKEILKALDQPKRLYLGYRLTEGPLLSQLQTMAHPPMKLLKHGPNPVRPPRKRAPPKAKEPKEKPKTVVVSPAPTSVAPPTKDVVAPKPPKASRASAPTAAKRQKTAHRIPFEIQCLVCKMKDVPLILGGRYCRPCVESGRAATDSAYPLVTMQMTHPIAPPPRQTTVISAYPQLVNPTFVTKPNPIPSSSTTTNNQPNSTTLNAQL</sequence>
<dbReference type="OrthoDB" id="5338195at2759"/>
<keyword evidence="3" id="KW-1185">Reference proteome</keyword>
<evidence type="ECO:0000256" key="1">
    <source>
        <dbReference type="SAM" id="MobiDB-lite"/>
    </source>
</evidence>
<feature type="compositionally biased region" description="Low complexity" evidence="1">
    <location>
        <begin position="472"/>
        <end position="487"/>
    </location>
</feature>
<feature type="compositionally biased region" description="Basic and acidic residues" evidence="1">
    <location>
        <begin position="331"/>
        <end position="340"/>
    </location>
</feature>
<proteinExistence type="predicted"/>
<organism evidence="2 3">
    <name type="scientific">Coprinopsis marcescibilis</name>
    <name type="common">Agaric fungus</name>
    <name type="synonym">Psathyrella marcescibilis</name>
    <dbReference type="NCBI Taxonomy" id="230819"/>
    <lineage>
        <taxon>Eukaryota</taxon>
        <taxon>Fungi</taxon>
        <taxon>Dikarya</taxon>
        <taxon>Basidiomycota</taxon>
        <taxon>Agaricomycotina</taxon>
        <taxon>Agaricomycetes</taxon>
        <taxon>Agaricomycetidae</taxon>
        <taxon>Agaricales</taxon>
        <taxon>Agaricineae</taxon>
        <taxon>Psathyrellaceae</taxon>
        <taxon>Coprinopsis</taxon>
    </lineage>
</organism>
<feature type="compositionally biased region" description="Basic and acidic residues" evidence="1">
    <location>
        <begin position="349"/>
        <end position="363"/>
    </location>
</feature>
<gene>
    <name evidence="2" type="ORF">FA15DRAFT_751868</name>
</gene>
<name>A0A5C3LG60_COPMA</name>
<dbReference type="AlphaFoldDB" id="A0A5C3LG60"/>
<reference evidence="2 3" key="1">
    <citation type="journal article" date="2019" name="Nat. Ecol. Evol.">
        <title>Megaphylogeny resolves global patterns of mushroom evolution.</title>
        <authorList>
            <person name="Varga T."/>
            <person name="Krizsan K."/>
            <person name="Foldi C."/>
            <person name="Dima B."/>
            <person name="Sanchez-Garcia M."/>
            <person name="Sanchez-Ramirez S."/>
            <person name="Szollosi G.J."/>
            <person name="Szarkandi J.G."/>
            <person name="Papp V."/>
            <person name="Albert L."/>
            <person name="Andreopoulos W."/>
            <person name="Angelini C."/>
            <person name="Antonin V."/>
            <person name="Barry K.W."/>
            <person name="Bougher N.L."/>
            <person name="Buchanan P."/>
            <person name="Buyck B."/>
            <person name="Bense V."/>
            <person name="Catcheside P."/>
            <person name="Chovatia M."/>
            <person name="Cooper J."/>
            <person name="Damon W."/>
            <person name="Desjardin D."/>
            <person name="Finy P."/>
            <person name="Geml J."/>
            <person name="Haridas S."/>
            <person name="Hughes K."/>
            <person name="Justo A."/>
            <person name="Karasinski D."/>
            <person name="Kautmanova I."/>
            <person name="Kiss B."/>
            <person name="Kocsube S."/>
            <person name="Kotiranta H."/>
            <person name="LaButti K.M."/>
            <person name="Lechner B.E."/>
            <person name="Liimatainen K."/>
            <person name="Lipzen A."/>
            <person name="Lukacs Z."/>
            <person name="Mihaltcheva S."/>
            <person name="Morgado L.N."/>
            <person name="Niskanen T."/>
            <person name="Noordeloos M.E."/>
            <person name="Ohm R.A."/>
            <person name="Ortiz-Santana B."/>
            <person name="Ovrebo C."/>
            <person name="Racz N."/>
            <person name="Riley R."/>
            <person name="Savchenko A."/>
            <person name="Shiryaev A."/>
            <person name="Soop K."/>
            <person name="Spirin V."/>
            <person name="Szebenyi C."/>
            <person name="Tomsovsky M."/>
            <person name="Tulloss R.E."/>
            <person name="Uehling J."/>
            <person name="Grigoriev I.V."/>
            <person name="Vagvolgyi C."/>
            <person name="Papp T."/>
            <person name="Martin F.M."/>
            <person name="Miettinen O."/>
            <person name="Hibbett D.S."/>
            <person name="Nagy L.G."/>
        </authorList>
    </citation>
    <scope>NUCLEOTIDE SEQUENCE [LARGE SCALE GENOMIC DNA]</scope>
    <source>
        <strain evidence="2 3">CBS 121175</strain>
    </source>
</reference>